<sequence length="83" mass="9535">MDNNQAEYEALLAKMRLAKELEVKTLTAKSDSKLITGQVNGEYQTRDSQLMKYLDKATKMAATFEKFTLLHVPKEQNKRVDLL</sequence>
<feature type="non-terminal residue" evidence="2">
    <location>
        <position position="1"/>
    </location>
</feature>
<dbReference type="Proteomes" id="UP000257109">
    <property type="component" value="Unassembled WGS sequence"/>
</dbReference>
<dbReference type="GO" id="GO:0003676">
    <property type="term" value="F:nucleic acid binding"/>
    <property type="evidence" value="ECO:0007669"/>
    <property type="project" value="InterPro"/>
</dbReference>
<proteinExistence type="predicted"/>
<dbReference type="InterPro" id="IPR002156">
    <property type="entry name" value="RNaseH_domain"/>
</dbReference>
<dbReference type="SUPFAM" id="SSF53098">
    <property type="entry name" value="Ribonuclease H-like"/>
    <property type="match status" value="1"/>
</dbReference>
<dbReference type="CDD" id="cd09279">
    <property type="entry name" value="RNase_HI_like"/>
    <property type="match status" value="1"/>
</dbReference>
<accession>A0A371I0N2</accession>
<organism evidence="2 3">
    <name type="scientific">Mucuna pruriens</name>
    <name type="common">Velvet bean</name>
    <name type="synonym">Dolichos pruriens</name>
    <dbReference type="NCBI Taxonomy" id="157652"/>
    <lineage>
        <taxon>Eukaryota</taxon>
        <taxon>Viridiplantae</taxon>
        <taxon>Streptophyta</taxon>
        <taxon>Embryophyta</taxon>
        <taxon>Tracheophyta</taxon>
        <taxon>Spermatophyta</taxon>
        <taxon>Magnoliopsida</taxon>
        <taxon>eudicotyledons</taxon>
        <taxon>Gunneridae</taxon>
        <taxon>Pentapetalae</taxon>
        <taxon>rosids</taxon>
        <taxon>fabids</taxon>
        <taxon>Fabales</taxon>
        <taxon>Fabaceae</taxon>
        <taxon>Papilionoideae</taxon>
        <taxon>50 kb inversion clade</taxon>
        <taxon>NPAAA clade</taxon>
        <taxon>indigoferoid/millettioid clade</taxon>
        <taxon>Phaseoleae</taxon>
        <taxon>Mucuna</taxon>
    </lineage>
</organism>
<dbReference type="InterPro" id="IPR012337">
    <property type="entry name" value="RNaseH-like_sf"/>
</dbReference>
<dbReference type="Pfam" id="PF13456">
    <property type="entry name" value="RVT_3"/>
    <property type="match status" value="1"/>
</dbReference>
<dbReference type="EMBL" id="QJKJ01001244">
    <property type="protein sequence ID" value="RDY08608.1"/>
    <property type="molecule type" value="Genomic_DNA"/>
</dbReference>
<dbReference type="Gene3D" id="3.30.420.10">
    <property type="entry name" value="Ribonuclease H-like superfamily/Ribonuclease H"/>
    <property type="match status" value="1"/>
</dbReference>
<comment type="caution">
    <text evidence="2">The sequence shown here is derived from an EMBL/GenBank/DDBJ whole genome shotgun (WGS) entry which is preliminary data.</text>
</comment>
<keyword evidence="3" id="KW-1185">Reference proteome</keyword>
<dbReference type="OrthoDB" id="1938451at2759"/>
<name>A0A371I0N2_MUCPR</name>
<dbReference type="InterPro" id="IPR036397">
    <property type="entry name" value="RNaseH_sf"/>
</dbReference>
<dbReference type="GO" id="GO:0004523">
    <property type="term" value="F:RNA-DNA hybrid ribonuclease activity"/>
    <property type="evidence" value="ECO:0007669"/>
    <property type="project" value="InterPro"/>
</dbReference>
<evidence type="ECO:0000259" key="1">
    <source>
        <dbReference type="Pfam" id="PF13456"/>
    </source>
</evidence>
<protein>
    <submittedName>
        <fullName evidence="2">RnhA</fullName>
    </submittedName>
</protein>
<evidence type="ECO:0000313" key="2">
    <source>
        <dbReference type="EMBL" id="RDY08608.1"/>
    </source>
</evidence>
<dbReference type="STRING" id="157652.A0A371I0N2"/>
<feature type="domain" description="RNase H type-1" evidence="1">
    <location>
        <begin position="2"/>
        <end position="82"/>
    </location>
</feature>
<dbReference type="PANTHER" id="PTHR48475">
    <property type="entry name" value="RIBONUCLEASE H"/>
    <property type="match status" value="1"/>
</dbReference>
<gene>
    <name evidence="2" type="primary">rnhA</name>
    <name evidence="2" type="ORF">CR513_07153</name>
</gene>
<reference evidence="2" key="1">
    <citation type="submission" date="2018-05" db="EMBL/GenBank/DDBJ databases">
        <title>Draft genome of Mucuna pruriens seed.</title>
        <authorList>
            <person name="Nnadi N.E."/>
            <person name="Vos R."/>
            <person name="Hasami M.H."/>
            <person name="Devisetty U.K."/>
            <person name="Aguiy J.C."/>
        </authorList>
    </citation>
    <scope>NUCLEOTIDE SEQUENCE [LARGE SCALE GENOMIC DNA]</scope>
    <source>
        <strain evidence="2">JCA_2017</strain>
    </source>
</reference>
<dbReference type="AlphaFoldDB" id="A0A371I0N2"/>
<evidence type="ECO:0000313" key="3">
    <source>
        <dbReference type="Proteomes" id="UP000257109"/>
    </source>
</evidence>
<dbReference type="PANTHER" id="PTHR48475:SF2">
    <property type="entry name" value="RIBONUCLEASE H"/>
    <property type="match status" value="1"/>
</dbReference>